<gene>
    <name evidence="7" type="ORF">BN1079_02499</name>
</gene>
<sequence length="233" mass="25652">MTVKITQRIKGFKVVDETLERPLATVEQQATGKPTTVVEMDESLQRPESLIGMTYKIKSPLFEHALYVTVNDIVLNAGTPHEQRRPFEIFINSKNMDHFQWIVALTRIMSAVFRKGGDCTFLVEELKAVFDPRGGYLKKGGVYMPSIVAEIGGVLERHLIAIGMMEGHELDEHQLKYLAEKRAAYEASQGAVAVEPGDGFPAGAQLCNKCNTQAVVQMDGCATCLNCGNSKCG</sequence>
<evidence type="ECO:0000256" key="5">
    <source>
        <dbReference type="ARBA" id="ARBA00047754"/>
    </source>
</evidence>
<dbReference type="EC" id="1.17.4.1" evidence="2"/>
<dbReference type="GO" id="GO:0004748">
    <property type="term" value="F:ribonucleoside-diphosphate reductase activity, thioredoxin disulfide as acceptor"/>
    <property type="evidence" value="ECO:0007669"/>
    <property type="project" value="UniProtKB-EC"/>
</dbReference>
<evidence type="ECO:0000259" key="6">
    <source>
        <dbReference type="Pfam" id="PF12637"/>
    </source>
</evidence>
<dbReference type="OrthoDB" id="8478578at2"/>
<dbReference type="eggNOG" id="COG0209">
    <property type="taxonomic scope" value="Bacteria"/>
</dbReference>
<accession>A0A078LXY5</accession>
<evidence type="ECO:0000256" key="4">
    <source>
        <dbReference type="ARBA" id="ARBA00022741"/>
    </source>
</evidence>
<organism evidence="7 8">
    <name type="scientific">Pseudomonas saudiphocaensis</name>
    <dbReference type="NCBI Taxonomy" id="1499686"/>
    <lineage>
        <taxon>Bacteria</taxon>
        <taxon>Pseudomonadati</taxon>
        <taxon>Pseudomonadota</taxon>
        <taxon>Gammaproteobacteria</taxon>
        <taxon>Pseudomonadales</taxon>
        <taxon>Pseudomonadaceae</taxon>
        <taxon>Pseudomonas</taxon>
    </lineage>
</organism>
<protein>
    <recommendedName>
        <fullName evidence="2">ribonucleoside-diphosphate reductase</fullName>
        <ecNumber evidence="2">1.17.4.1</ecNumber>
    </recommendedName>
</protein>
<proteinExistence type="inferred from homology"/>
<keyword evidence="3" id="KW-0237">DNA synthesis</keyword>
<evidence type="ECO:0000256" key="2">
    <source>
        <dbReference type="ARBA" id="ARBA00012274"/>
    </source>
</evidence>
<dbReference type="Pfam" id="PF12637">
    <property type="entry name" value="TSCPD"/>
    <property type="match status" value="1"/>
</dbReference>
<keyword evidence="8" id="KW-1185">Reference proteome</keyword>
<dbReference type="GO" id="GO:0071897">
    <property type="term" value="P:DNA biosynthetic process"/>
    <property type="evidence" value="ECO:0007669"/>
    <property type="project" value="UniProtKB-KW"/>
</dbReference>
<reference evidence="7 8" key="1">
    <citation type="submission" date="2014-07" db="EMBL/GenBank/DDBJ databases">
        <authorList>
            <person name="Urmite Genomes Urmite Genomes"/>
        </authorList>
    </citation>
    <scope>NUCLEOTIDE SEQUENCE [LARGE SCALE GENOMIC DNA]</scope>
    <source>
        <strain evidence="7 8">20_BN</strain>
    </source>
</reference>
<dbReference type="HOGENOM" id="CLU_1194064_0_0_6"/>
<comment type="catalytic activity">
    <reaction evidence="5">
        <text>a 2'-deoxyribonucleoside 5'-diphosphate + [thioredoxin]-disulfide + H2O = a ribonucleoside 5'-diphosphate + [thioredoxin]-dithiol</text>
        <dbReference type="Rhea" id="RHEA:23252"/>
        <dbReference type="Rhea" id="RHEA-COMP:10698"/>
        <dbReference type="Rhea" id="RHEA-COMP:10700"/>
        <dbReference type="ChEBI" id="CHEBI:15377"/>
        <dbReference type="ChEBI" id="CHEBI:29950"/>
        <dbReference type="ChEBI" id="CHEBI:50058"/>
        <dbReference type="ChEBI" id="CHEBI:57930"/>
        <dbReference type="ChEBI" id="CHEBI:73316"/>
        <dbReference type="EC" id="1.17.4.1"/>
    </reaction>
</comment>
<dbReference type="GO" id="GO:0000166">
    <property type="term" value="F:nucleotide binding"/>
    <property type="evidence" value="ECO:0007669"/>
    <property type="project" value="UniProtKB-KW"/>
</dbReference>
<dbReference type="RefSeq" id="WP_037024707.1">
    <property type="nucleotide sequence ID" value="NZ_CCSF01000001.1"/>
</dbReference>
<dbReference type="EMBL" id="CCSF01000001">
    <property type="protein sequence ID" value="CDZ95167.1"/>
    <property type="molecule type" value="Genomic_DNA"/>
</dbReference>
<dbReference type="Proteomes" id="UP000053902">
    <property type="component" value="Unassembled WGS sequence"/>
</dbReference>
<evidence type="ECO:0000313" key="7">
    <source>
        <dbReference type="EMBL" id="CDZ95167.1"/>
    </source>
</evidence>
<dbReference type="STRING" id="1499686.BN1079_02499"/>
<name>A0A078LXY5_9PSED</name>
<evidence type="ECO:0000313" key="8">
    <source>
        <dbReference type="Proteomes" id="UP000053902"/>
    </source>
</evidence>
<evidence type="ECO:0000256" key="1">
    <source>
        <dbReference type="ARBA" id="ARBA00007405"/>
    </source>
</evidence>
<comment type="similarity">
    <text evidence="1">Belongs to the ribonucleoside diphosphate reductase class-2 family.</text>
</comment>
<keyword evidence="4" id="KW-0547">Nucleotide-binding</keyword>
<dbReference type="AlphaFoldDB" id="A0A078LXY5"/>
<dbReference type="InterPro" id="IPR024434">
    <property type="entry name" value="TSCPD_dom"/>
</dbReference>
<feature type="domain" description="TSCPD" evidence="6">
    <location>
        <begin position="46"/>
        <end position="159"/>
    </location>
</feature>
<evidence type="ECO:0000256" key="3">
    <source>
        <dbReference type="ARBA" id="ARBA00022634"/>
    </source>
</evidence>